<proteinExistence type="predicted"/>
<dbReference type="Pfam" id="PF01381">
    <property type="entry name" value="HTH_3"/>
    <property type="match status" value="1"/>
</dbReference>
<organism evidence="2 3">
    <name type="scientific">Leucobacter ruminantium</name>
    <dbReference type="NCBI Taxonomy" id="1289170"/>
    <lineage>
        <taxon>Bacteria</taxon>
        <taxon>Bacillati</taxon>
        <taxon>Actinomycetota</taxon>
        <taxon>Actinomycetes</taxon>
        <taxon>Micrococcales</taxon>
        <taxon>Microbacteriaceae</taxon>
        <taxon>Leucobacter</taxon>
    </lineage>
</organism>
<dbReference type="SMART" id="SM00530">
    <property type="entry name" value="HTH_XRE"/>
    <property type="match status" value="1"/>
</dbReference>
<dbReference type="Proteomes" id="UP000664398">
    <property type="component" value="Unassembled WGS sequence"/>
</dbReference>
<evidence type="ECO:0000313" key="2">
    <source>
        <dbReference type="EMBL" id="MBO1805971.1"/>
    </source>
</evidence>
<dbReference type="InterPro" id="IPR001387">
    <property type="entry name" value="Cro/C1-type_HTH"/>
</dbReference>
<dbReference type="EMBL" id="JAGDYL010000021">
    <property type="protein sequence ID" value="MBO1805971.1"/>
    <property type="molecule type" value="Genomic_DNA"/>
</dbReference>
<evidence type="ECO:0000313" key="3">
    <source>
        <dbReference type="Proteomes" id="UP000664398"/>
    </source>
</evidence>
<dbReference type="GO" id="GO:0003677">
    <property type="term" value="F:DNA binding"/>
    <property type="evidence" value="ECO:0007669"/>
    <property type="project" value="InterPro"/>
</dbReference>
<dbReference type="RefSeq" id="WP_208046442.1">
    <property type="nucleotide sequence ID" value="NZ_JAGDYL010000021.1"/>
</dbReference>
<evidence type="ECO:0000259" key="1">
    <source>
        <dbReference type="PROSITE" id="PS50943"/>
    </source>
</evidence>
<accession>A0A939RZL7</accession>
<protein>
    <submittedName>
        <fullName evidence="2">Helix-turn-helix transcriptional regulator</fullName>
    </submittedName>
</protein>
<keyword evidence="3" id="KW-1185">Reference proteome</keyword>
<dbReference type="AlphaFoldDB" id="A0A939RZL7"/>
<sequence>MEQKRKRGTGPGPSSRHVAANLRTLRKNLGIDLRELSRRLGVLGRPISASGLSRIENEERRVDADDLFALSLALEAMPSEVLAPTPDTEVPTAVPSIYLWEEVRAWIGGETKLTPGDLWLYWERQEDDLKRKLLSAQGTIEAMDGGRRNSRNRHVYEKQVATIQGRLDLVHDRQALYDSLDLADSQYQLAEDLANDEAG</sequence>
<dbReference type="SUPFAM" id="SSF47413">
    <property type="entry name" value="lambda repressor-like DNA-binding domains"/>
    <property type="match status" value="1"/>
</dbReference>
<dbReference type="Gene3D" id="1.10.260.40">
    <property type="entry name" value="lambda repressor-like DNA-binding domains"/>
    <property type="match status" value="1"/>
</dbReference>
<gene>
    <name evidence="2" type="ORF">J4H91_11690</name>
</gene>
<dbReference type="CDD" id="cd00093">
    <property type="entry name" value="HTH_XRE"/>
    <property type="match status" value="1"/>
</dbReference>
<dbReference type="InterPro" id="IPR010982">
    <property type="entry name" value="Lambda_DNA-bd_dom_sf"/>
</dbReference>
<dbReference type="PROSITE" id="PS50943">
    <property type="entry name" value="HTH_CROC1"/>
    <property type="match status" value="1"/>
</dbReference>
<feature type="domain" description="HTH cro/C1-type" evidence="1">
    <location>
        <begin position="22"/>
        <end position="81"/>
    </location>
</feature>
<name>A0A939RZL7_9MICO</name>
<reference evidence="2" key="1">
    <citation type="submission" date="2021-03" db="EMBL/GenBank/DDBJ databases">
        <title>Leucobacter chromiisoli sp. nov., isolated from chromium-containing soil of chemical plant.</title>
        <authorList>
            <person name="Xu Z."/>
        </authorList>
    </citation>
    <scope>NUCLEOTIDE SEQUENCE</scope>
    <source>
        <strain evidence="2">A2</strain>
    </source>
</reference>
<comment type="caution">
    <text evidence="2">The sequence shown here is derived from an EMBL/GenBank/DDBJ whole genome shotgun (WGS) entry which is preliminary data.</text>
</comment>